<name>A0A2T4PVE2_9STAP</name>
<accession>A0A2T4PVE2</accession>
<dbReference type="GO" id="GO:0005886">
    <property type="term" value="C:plasma membrane"/>
    <property type="evidence" value="ECO:0007669"/>
    <property type="project" value="UniProtKB-SubCell"/>
</dbReference>
<sequence>MGIQMNKNFLLGVGFTFIIAIVSILLSNLPILNKVGALAIAIITAIMYRHFKCYPTQIESGIAFSSKKLLRLAIILYGLKLNLSTIIHQGSTLLIFDVGVVAFAICFMILLNKIIKGDKNLVLLLGIGTGVCGAAAIAAISPILKSKERDIGISVGLVAIMGTIFSLTYTLLFALFPMDPTAYGIWSGASLHEIAHVILAADAGGSEALSIGLLTKLGRVFLLIPLSIIFLVIVNRKKSNKVAQKIDFPYFLIGFLIMSAVNTFVDIPEGVLNVMSTFTTLILIMAMVGLGLNVSFSDLRTKALKPMIAMAITSVVLSVITYFVAGIL</sequence>
<dbReference type="PANTHER" id="PTHR30106">
    <property type="entry name" value="INNER MEMBRANE PROTEIN YEIH-RELATED"/>
    <property type="match status" value="1"/>
</dbReference>
<evidence type="ECO:0000256" key="6">
    <source>
        <dbReference type="ARBA" id="ARBA00023136"/>
    </source>
</evidence>
<feature type="transmembrane region" description="Helical" evidence="7">
    <location>
        <begin position="246"/>
        <end position="265"/>
    </location>
</feature>
<proteinExistence type="inferred from homology"/>
<evidence type="ECO:0000256" key="5">
    <source>
        <dbReference type="ARBA" id="ARBA00022989"/>
    </source>
</evidence>
<feature type="transmembrane region" description="Helical" evidence="7">
    <location>
        <begin position="308"/>
        <end position="327"/>
    </location>
</feature>
<feature type="transmembrane region" description="Helical" evidence="7">
    <location>
        <begin position="9"/>
        <end position="25"/>
    </location>
</feature>
<keyword evidence="5 7" id="KW-1133">Transmembrane helix</keyword>
<dbReference type="RefSeq" id="WP_107556715.1">
    <property type="nucleotide sequence ID" value="NZ_PZFK01000005.1"/>
</dbReference>
<dbReference type="EMBL" id="PZFK01000005">
    <property type="protein sequence ID" value="PTI30408.1"/>
    <property type="molecule type" value="Genomic_DNA"/>
</dbReference>
<evidence type="ECO:0000313" key="8">
    <source>
        <dbReference type="EMBL" id="PTI30408.1"/>
    </source>
</evidence>
<feature type="transmembrane region" description="Helical" evidence="7">
    <location>
        <begin position="271"/>
        <end position="296"/>
    </location>
</feature>
<dbReference type="Pfam" id="PF03601">
    <property type="entry name" value="Cons_hypoth698"/>
    <property type="match status" value="1"/>
</dbReference>
<comment type="similarity">
    <text evidence="2">Belongs to the UPF0324 family.</text>
</comment>
<protein>
    <submittedName>
        <fullName evidence="8">Putative sulfate exporter family transporter</fullName>
    </submittedName>
</protein>
<evidence type="ECO:0000256" key="3">
    <source>
        <dbReference type="ARBA" id="ARBA00022475"/>
    </source>
</evidence>
<evidence type="ECO:0000256" key="4">
    <source>
        <dbReference type="ARBA" id="ARBA00022692"/>
    </source>
</evidence>
<dbReference type="Proteomes" id="UP000241209">
    <property type="component" value="Unassembled WGS sequence"/>
</dbReference>
<organism evidence="8 9">
    <name type="scientific">Mammaliicoccus vitulinus</name>
    <dbReference type="NCBI Taxonomy" id="71237"/>
    <lineage>
        <taxon>Bacteria</taxon>
        <taxon>Bacillati</taxon>
        <taxon>Bacillota</taxon>
        <taxon>Bacilli</taxon>
        <taxon>Bacillales</taxon>
        <taxon>Staphylococcaceae</taxon>
        <taxon>Mammaliicoccus</taxon>
    </lineage>
</organism>
<keyword evidence="6 7" id="KW-0472">Membrane</keyword>
<evidence type="ECO:0000256" key="7">
    <source>
        <dbReference type="SAM" id="Phobius"/>
    </source>
</evidence>
<keyword evidence="4 7" id="KW-0812">Transmembrane</keyword>
<keyword evidence="3" id="KW-1003">Cell membrane</keyword>
<evidence type="ECO:0000313" key="9">
    <source>
        <dbReference type="Proteomes" id="UP000241209"/>
    </source>
</evidence>
<feature type="transmembrane region" description="Helical" evidence="7">
    <location>
        <begin position="123"/>
        <end position="145"/>
    </location>
</feature>
<feature type="transmembrane region" description="Helical" evidence="7">
    <location>
        <begin position="151"/>
        <end position="176"/>
    </location>
</feature>
<feature type="transmembrane region" description="Helical" evidence="7">
    <location>
        <begin position="213"/>
        <end position="234"/>
    </location>
</feature>
<dbReference type="InterPro" id="IPR018383">
    <property type="entry name" value="UPF0324_pro"/>
</dbReference>
<dbReference type="STRING" id="1167632.GCA_000286335_01234"/>
<dbReference type="PANTHER" id="PTHR30106:SF2">
    <property type="entry name" value="UPF0324 INNER MEMBRANE PROTEIN YEIH"/>
    <property type="match status" value="1"/>
</dbReference>
<evidence type="ECO:0000256" key="1">
    <source>
        <dbReference type="ARBA" id="ARBA00004651"/>
    </source>
</evidence>
<gene>
    <name evidence="8" type="ORF">BU072_03090</name>
</gene>
<comment type="subcellular location">
    <subcellularLocation>
        <location evidence="1">Cell membrane</location>
        <topology evidence="1">Multi-pass membrane protein</topology>
    </subcellularLocation>
</comment>
<reference evidence="8 9" key="1">
    <citation type="journal article" date="2016" name="Front. Microbiol.">
        <title>Comprehensive Phylogenetic Analysis of Bovine Non-aureus Staphylococci Species Based on Whole-Genome Sequencing.</title>
        <authorList>
            <person name="Naushad S."/>
            <person name="Barkema H.W."/>
            <person name="Luby C."/>
            <person name="Condas L.A."/>
            <person name="Nobrega D.B."/>
            <person name="Carson D.A."/>
            <person name="De Buck J."/>
        </authorList>
    </citation>
    <scope>NUCLEOTIDE SEQUENCE [LARGE SCALE GENOMIC DNA]</scope>
    <source>
        <strain evidence="8 9">SNUC 2204</strain>
    </source>
</reference>
<dbReference type="AlphaFoldDB" id="A0A2T4PVE2"/>
<feature type="transmembrane region" description="Helical" evidence="7">
    <location>
        <begin position="93"/>
        <end position="111"/>
    </location>
</feature>
<evidence type="ECO:0000256" key="2">
    <source>
        <dbReference type="ARBA" id="ARBA00007977"/>
    </source>
</evidence>
<comment type="caution">
    <text evidence="8">The sequence shown here is derived from an EMBL/GenBank/DDBJ whole genome shotgun (WGS) entry which is preliminary data.</text>
</comment>